<accession>A0AAD6J2Y2</accession>
<evidence type="ECO:0000256" key="2">
    <source>
        <dbReference type="SAM" id="SignalP"/>
    </source>
</evidence>
<comment type="caution">
    <text evidence="3">The sequence shown here is derived from an EMBL/GenBank/DDBJ whole genome shotgun (WGS) entry which is preliminary data.</text>
</comment>
<protein>
    <submittedName>
        <fullName evidence="3">Uncharacterized protein</fullName>
    </submittedName>
</protein>
<sequence>MRIRSVIPYLAVGLCALPGVPVHAVPGSMTLINFNDWVLNDPVNAPIFLQLTQDLQAFFVGATVTHKMNIEYPDNEPMSLGTLFAELTSLFEEIGAREASRASQNQNAQNVQNAGGTDEVAQVSPRAFWENSVADLKRDFEGWTITIRNRVWEDPLANNFLRQQPLFDAVNELAEYLQYNVDLSDPTRVAMWVLGGRLGVVAGDVVTYDTIARDRLRAPFNIMGEAFGNLAALVTTLYNSASRRLTDPADRWYLAQVEDSLRRLQNFCYFYEGLFE</sequence>
<reference evidence="3" key="1">
    <citation type="submission" date="2023-01" db="EMBL/GenBank/DDBJ databases">
        <title>The chitinases involved in constricting ring structure development in the nematode-trapping fungus Drechslerella dactyloides.</title>
        <authorList>
            <person name="Wang R."/>
            <person name="Zhang L."/>
            <person name="Tang P."/>
            <person name="Li S."/>
            <person name="Liang L."/>
        </authorList>
    </citation>
    <scope>NUCLEOTIDE SEQUENCE</scope>
    <source>
        <strain evidence="3">YMF1.00031</strain>
    </source>
</reference>
<proteinExistence type="predicted"/>
<evidence type="ECO:0000256" key="1">
    <source>
        <dbReference type="SAM" id="MobiDB-lite"/>
    </source>
</evidence>
<gene>
    <name evidence="3" type="ORF">Dda_2027</name>
</gene>
<organism evidence="3 4">
    <name type="scientific">Drechslerella dactyloides</name>
    <name type="common">Nematode-trapping fungus</name>
    <name type="synonym">Arthrobotrys dactyloides</name>
    <dbReference type="NCBI Taxonomy" id="74499"/>
    <lineage>
        <taxon>Eukaryota</taxon>
        <taxon>Fungi</taxon>
        <taxon>Dikarya</taxon>
        <taxon>Ascomycota</taxon>
        <taxon>Pezizomycotina</taxon>
        <taxon>Orbiliomycetes</taxon>
        <taxon>Orbiliales</taxon>
        <taxon>Orbiliaceae</taxon>
        <taxon>Drechslerella</taxon>
    </lineage>
</organism>
<feature type="chain" id="PRO_5042135892" evidence="2">
    <location>
        <begin position="25"/>
        <end position="276"/>
    </location>
</feature>
<dbReference type="EMBL" id="JAQGDS010000002">
    <property type="protein sequence ID" value="KAJ6263463.1"/>
    <property type="molecule type" value="Genomic_DNA"/>
</dbReference>
<keyword evidence="2" id="KW-0732">Signal</keyword>
<evidence type="ECO:0000313" key="3">
    <source>
        <dbReference type="EMBL" id="KAJ6263463.1"/>
    </source>
</evidence>
<name>A0AAD6J2Y2_DREDA</name>
<evidence type="ECO:0000313" key="4">
    <source>
        <dbReference type="Proteomes" id="UP001221413"/>
    </source>
</evidence>
<feature type="signal peptide" evidence="2">
    <location>
        <begin position="1"/>
        <end position="24"/>
    </location>
</feature>
<feature type="region of interest" description="Disordered" evidence="1">
    <location>
        <begin position="100"/>
        <end position="119"/>
    </location>
</feature>
<dbReference type="AlphaFoldDB" id="A0AAD6J2Y2"/>
<feature type="compositionally biased region" description="Low complexity" evidence="1">
    <location>
        <begin position="101"/>
        <end position="114"/>
    </location>
</feature>
<dbReference type="Proteomes" id="UP001221413">
    <property type="component" value="Unassembled WGS sequence"/>
</dbReference>
<keyword evidence="4" id="KW-1185">Reference proteome</keyword>